<feature type="binding site" evidence="8">
    <location>
        <position position="67"/>
    </location>
    <ligand>
        <name>Zn(2+)</name>
        <dbReference type="ChEBI" id="CHEBI:29105"/>
        <label>2</label>
        <note>catalytic</note>
    </ligand>
</feature>
<keyword evidence="2 8" id="KW-0819">tRNA processing</keyword>
<reference evidence="9 10" key="1">
    <citation type="journal article" date="2015" name="Int. J. Syst. Evol. Microbiol.">
        <title>Carboxylicivirga linearis sp. nov., isolated from a sea cucumber culture pond.</title>
        <authorList>
            <person name="Wang F.Q."/>
            <person name="Zhou Y.X."/>
            <person name="Lin X.Z."/>
            <person name="Chen G.J."/>
            <person name="Du Z.J."/>
        </authorList>
    </citation>
    <scope>NUCLEOTIDE SEQUENCE [LARGE SCALE GENOMIC DNA]</scope>
    <source>
        <strain evidence="9 10">FB218</strain>
    </source>
</reference>
<comment type="function">
    <text evidence="8">Zinc phosphodiesterase, which displays some tRNA 3'-processing endonuclease activity. Probably involved in tRNA maturation, by removing a 3'-trailer from precursor tRNA.</text>
</comment>
<evidence type="ECO:0000256" key="4">
    <source>
        <dbReference type="ARBA" id="ARBA00022723"/>
    </source>
</evidence>
<feature type="binding site" evidence="8">
    <location>
        <position position="64"/>
    </location>
    <ligand>
        <name>Zn(2+)</name>
        <dbReference type="ChEBI" id="CHEBI:29105"/>
        <label>1</label>
        <note>catalytic</note>
    </ligand>
</feature>
<comment type="subunit">
    <text evidence="1 8">Homodimer.</text>
</comment>
<dbReference type="Gene3D" id="3.60.15.10">
    <property type="entry name" value="Ribonuclease Z/Hydroxyacylglutathione hydrolase-like"/>
    <property type="match status" value="1"/>
</dbReference>
<feature type="active site" description="Proton acceptor" evidence="8">
    <location>
        <position position="66"/>
    </location>
</feature>
<dbReference type="InterPro" id="IPR013471">
    <property type="entry name" value="RNase_Z/BN"/>
</dbReference>
<dbReference type="EMBL" id="JAGUCO010000005">
    <property type="protein sequence ID" value="MBS2098597.1"/>
    <property type="molecule type" value="Genomic_DNA"/>
</dbReference>
<evidence type="ECO:0000256" key="2">
    <source>
        <dbReference type="ARBA" id="ARBA00022694"/>
    </source>
</evidence>
<feature type="binding site" evidence="8">
    <location>
        <position position="66"/>
    </location>
    <ligand>
        <name>Zn(2+)</name>
        <dbReference type="ChEBI" id="CHEBI:29105"/>
        <label>2</label>
        <note>catalytic</note>
    </ligand>
</feature>
<evidence type="ECO:0000256" key="1">
    <source>
        <dbReference type="ARBA" id="ARBA00011738"/>
    </source>
</evidence>
<feature type="binding site" evidence="8">
    <location>
        <position position="270"/>
    </location>
    <ligand>
        <name>Zn(2+)</name>
        <dbReference type="ChEBI" id="CHEBI:29105"/>
        <label>2</label>
        <note>catalytic</note>
    </ligand>
</feature>
<evidence type="ECO:0000256" key="8">
    <source>
        <dbReference type="HAMAP-Rule" id="MF_01818"/>
    </source>
</evidence>
<keyword evidence="10" id="KW-1185">Reference proteome</keyword>
<comment type="similarity">
    <text evidence="8">Belongs to the RNase Z family.</text>
</comment>
<evidence type="ECO:0000256" key="5">
    <source>
        <dbReference type="ARBA" id="ARBA00022759"/>
    </source>
</evidence>
<dbReference type="PANTHER" id="PTHR46018">
    <property type="entry name" value="ZINC PHOSPHODIESTERASE ELAC PROTEIN 1"/>
    <property type="match status" value="1"/>
</dbReference>
<dbReference type="PANTHER" id="PTHR46018:SF2">
    <property type="entry name" value="ZINC PHOSPHODIESTERASE ELAC PROTEIN 1"/>
    <property type="match status" value="1"/>
</dbReference>
<evidence type="ECO:0000256" key="6">
    <source>
        <dbReference type="ARBA" id="ARBA00022801"/>
    </source>
</evidence>
<dbReference type="EC" id="3.1.26.11" evidence="8"/>
<keyword evidence="5 8" id="KW-0255">Endonuclease</keyword>
<dbReference type="InterPro" id="IPR036866">
    <property type="entry name" value="RibonucZ/Hydroxyglut_hydro"/>
</dbReference>
<dbReference type="CDD" id="cd07717">
    <property type="entry name" value="RNaseZ_ZiPD-like_MBL-fold"/>
    <property type="match status" value="1"/>
</dbReference>
<dbReference type="SUPFAM" id="SSF56281">
    <property type="entry name" value="Metallo-hydrolase/oxidoreductase"/>
    <property type="match status" value="1"/>
</dbReference>
<name>A0ABS5JUM2_9BACT</name>
<organism evidence="9 10">
    <name type="scientific">Carboxylicivirga linearis</name>
    <dbReference type="NCBI Taxonomy" id="1628157"/>
    <lineage>
        <taxon>Bacteria</taxon>
        <taxon>Pseudomonadati</taxon>
        <taxon>Bacteroidota</taxon>
        <taxon>Bacteroidia</taxon>
        <taxon>Marinilabiliales</taxon>
        <taxon>Marinilabiliaceae</taxon>
        <taxon>Carboxylicivirga</taxon>
    </lineage>
</organism>
<comment type="cofactor">
    <cofactor evidence="8">
        <name>Zn(2+)</name>
        <dbReference type="ChEBI" id="CHEBI:29105"/>
    </cofactor>
    <text evidence="8">Binds 2 Zn(2+) ions.</text>
</comment>
<keyword evidence="3 8" id="KW-0540">Nuclease</keyword>
<evidence type="ECO:0000256" key="7">
    <source>
        <dbReference type="ARBA" id="ARBA00022833"/>
    </source>
</evidence>
<keyword evidence="7 8" id="KW-0862">Zinc</keyword>
<dbReference type="NCBIfam" id="NF000801">
    <property type="entry name" value="PRK00055.1-3"/>
    <property type="match status" value="1"/>
</dbReference>
<evidence type="ECO:0000313" key="9">
    <source>
        <dbReference type="EMBL" id="MBS2098597.1"/>
    </source>
</evidence>
<dbReference type="NCBIfam" id="TIGR02651">
    <property type="entry name" value="RNase_Z"/>
    <property type="match status" value="1"/>
</dbReference>
<feature type="binding site" evidence="8">
    <location>
        <position position="62"/>
    </location>
    <ligand>
        <name>Zn(2+)</name>
        <dbReference type="ChEBI" id="CHEBI:29105"/>
        <label>1</label>
        <note>catalytic</note>
    </ligand>
</feature>
<feature type="binding site" evidence="8">
    <location>
        <position position="212"/>
    </location>
    <ligand>
        <name>Zn(2+)</name>
        <dbReference type="ChEBI" id="CHEBI:29105"/>
        <label>2</label>
        <note>catalytic</note>
    </ligand>
</feature>
<sequence>MSFSVTILGSNSALPTSDRYPTAQILRVSERFFLIDCGEGTQMQMRKNKINFSKIHHVFLSHLHGDHIFGLMGFISTLGLLGRNKKLTIHAHPDLKDLLEPQLAYFCEDLPYAIEYKDLTFDSPKIIYEDKKVIVESLPLSHRIPTCGFIFREKPKEPNIRKEAIYKYNLGIADIVSIKNGESFYDDKGREVDMNKLVIPAPKPRSYAFCSDTRYFRKIIPAITGVDLLYHEATFLHELKDLAKSSTHTTAKQAATIAKDANVGKLIIGHFSSRYKDLTPLKNEAMEVFENVDLALDNQQYFIE</sequence>
<accession>A0ABS5JUM2</accession>
<dbReference type="HAMAP" id="MF_01818">
    <property type="entry name" value="RNase_Z_BN"/>
    <property type="match status" value="1"/>
</dbReference>
<proteinExistence type="inferred from homology"/>
<evidence type="ECO:0000313" key="10">
    <source>
        <dbReference type="Proteomes" id="UP000708576"/>
    </source>
</evidence>
<protein>
    <recommendedName>
        <fullName evidence="8">Ribonuclease Z</fullName>
        <shortName evidence="8">RNase Z</shortName>
        <ecNumber evidence="8">3.1.26.11</ecNumber>
    </recommendedName>
    <alternativeName>
        <fullName evidence="8">tRNA 3 endonuclease</fullName>
    </alternativeName>
    <alternativeName>
        <fullName evidence="8">tRNase Z</fullName>
    </alternativeName>
</protein>
<dbReference type="GO" id="GO:0042781">
    <property type="term" value="F:3'-tRNA processing endoribonuclease activity"/>
    <property type="evidence" value="ECO:0007669"/>
    <property type="project" value="UniProtKB-EC"/>
</dbReference>
<dbReference type="RefSeq" id="WP_212215830.1">
    <property type="nucleotide sequence ID" value="NZ_JAGUCO010000005.1"/>
</dbReference>
<dbReference type="Pfam" id="PF23023">
    <property type="entry name" value="Anti-Pycsar_Apyc1"/>
    <property type="match status" value="1"/>
</dbReference>
<dbReference type="Proteomes" id="UP000708576">
    <property type="component" value="Unassembled WGS sequence"/>
</dbReference>
<feature type="binding site" evidence="8">
    <location>
        <position position="212"/>
    </location>
    <ligand>
        <name>Zn(2+)</name>
        <dbReference type="ChEBI" id="CHEBI:29105"/>
        <label>1</label>
        <note>catalytic</note>
    </ligand>
</feature>
<comment type="caution">
    <text evidence="9">The sequence shown here is derived from an EMBL/GenBank/DDBJ whole genome shotgun (WGS) entry which is preliminary data.</text>
</comment>
<keyword evidence="4 8" id="KW-0479">Metal-binding</keyword>
<keyword evidence="6 8" id="KW-0378">Hydrolase</keyword>
<evidence type="ECO:0000256" key="3">
    <source>
        <dbReference type="ARBA" id="ARBA00022722"/>
    </source>
</evidence>
<comment type="catalytic activity">
    <reaction evidence="8">
        <text>Endonucleolytic cleavage of RNA, removing extra 3' nucleotides from tRNA precursor, generating 3' termini of tRNAs. A 3'-hydroxy group is left at the tRNA terminus and a 5'-phosphoryl group is left at the trailer molecule.</text>
        <dbReference type="EC" id="3.1.26.11"/>
    </reaction>
</comment>
<feature type="binding site" evidence="8">
    <location>
        <position position="142"/>
    </location>
    <ligand>
        <name>Zn(2+)</name>
        <dbReference type="ChEBI" id="CHEBI:29105"/>
        <label>1</label>
        <note>catalytic</note>
    </ligand>
</feature>
<gene>
    <name evidence="8" type="primary">rnz</name>
    <name evidence="9" type="ORF">KEM10_09930</name>
</gene>